<feature type="transmembrane region" description="Helical" evidence="1">
    <location>
        <begin position="124"/>
        <end position="143"/>
    </location>
</feature>
<feature type="transmembrane region" description="Helical" evidence="1">
    <location>
        <begin position="245"/>
        <end position="264"/>
    </location>
</feature>
<comment type="caution">
    <text evidence="2">The sequence shown here is derived from an EMBL/GenBank/DDBJ whole genome shotgun (WGS) entry which is preliminary data.</text>
</comment>
<evidence type="ECO:0000313" key="2">
    <source>
        <dbReference type="EMBL" id="GMI51775.1"/>
    </source>
</evidence>
<reference evidence="2 3" key="1">
    <citation type="journal article" date="2023" name="Commun. Biol.">
        <title>Genome analysis of Parmales, the sister group of diatoms, reveals the evolutionary specialization of diatoms from phago-mixotrophs to photoautotrophs.</title>
        <authorList>
            <person name="Ban H."/>
            <person name="Sato S."/>
            <person name="Yoshikawa S."/>
            <person name="Yamada K."/>
            <person name="Nakamura Y."/>
            <person name="Ichinomiya M."/>
            <person name="Sato N."/>
            <person name="Blanc-Mathieu R."/>
            <person name="Endo H."/>
            <person name="Kuwata A."/>
            <person name="Ogata H."/>
        </authorList>
    </citation>
    <scope>NUCLEOTIDE SEQUENCE [LARGE SCALE GENOMIC DNA]</scope>
</reference>
<feature type="transmembrane region" description="Helical" evidence="1">
    <location>
        <begin position="99"/>
        <end position="118"/>
    </location>
</feature>
<gene>
    <name evidence="2" type="ORF">TeGR_g10195</name>
</gene>
<feature type="transmembrane region" description="Helical" evidence="1">
    <location>
        <begin position="212"/>
        <end position="233"/>
    </location>
</feature>
<feature type="transmembrane region" description="Helical" evidence="1">
    <location>
        <begin position="179"/>
        <end position="200"/>
    </location>
</feature>
<protein>
    <submittedName>
        <fullName evidence="2">Uncharacterized protein</fullName>
    </submittedName>
</protein>
<keyword evidence="1" id="KW-0812">Transmembrane</keyword>
<proteinExistence type="predicted"/>
<accession>A0ABQ6N9D3</accession>
<sequence>MVAISPPSAFSPRFFGFSAQPTKFRVHRLGGAFFLLSYALAWYALYRDFARFERWSLPLVPPALGCVQAISAACTFRFLPRNEDNGYFSDKGILSYNFVLENLFYQLCTFFGAVYYLHKDLVESYWIGQAGVLVFMFFPYTLLRPFFPTTRLSYTNSSDKSDRFRSKENKSFYNATSNLIKYFYIWAKHCMGIGFNYLFWLGVVTPADMRTWGWPLLLLNAGTVSIAVFLHTLRFKKIMSPRLAHLIYVGMAYASFLAVPPLLLSLVKKWEVLFITSVGIGVNMMRNKPLMHIHYVVAALLVYRMRFAGDSWGATWVLDNVTSCWAAGVGAGEGAGHMPSCLLASVSV</sequence>
<dbReference type="Proteomes" id="UP001165060">
    <property type="component" value="Unassembled WGS sequence"/>
</dbReference>
<organism evidence="2 3">
    <name type="scientific">Tetraparma gracilis</name>
    <dbReference type="NCBI Taxonomy" id="2962635"/>
    <lineage>
        <taxon>Eukaryota</taxon>
        <taxon>Sar</taxon>
        <taxon>Stramenopiles</taxon>
        <taxon>Ochrophyta</taxon>
        <taxon>Bolidophyceae</taxon>
        <taxon>Parmales</taxon>
        <taxon>Triparmaceae</taxon>
        <taxon>Tetraparma</taxon>
    </lineage>
</organism>
<keyword evidence="1" id="KW-1133">Transmembrane helix</keyword>
<keyword evidence="1" id="KW-0472">Membrane</keyword>
<evidence type="ECO:0000313" key="3">
    <source>
        <dbReference type="Proteomes" id="UP001165060"/>
    </source>
</evidence>
<dbReference type="EMBL" id="BRYB01006201">
    <property type="protein sequence ID" value="GMI51775.1"/>
    <property type="molecule type" value="Genomic_DNA"/>
</dbReference>
<keyword evidence="3" id="KW-1185">Reference proteome</keyword>
<feature type="transmembrane region" description="Helical" evidence="1">
    <location>
        <begin position="29"/>
        <end position="46"/>
    </location>
</feature>
<evidence type="ECO:0000256" key="1">
    <source>
        <dbReference type="SAM" id="Phobius"/>
    </source>
</evidence>
<name>A0ABQ6N9D3_9STRA</name>